<dbReference type="AlphaFoldDB" id="A0A368UVC6"/>
<keyword evidence="3" id="KW-1185">Reference proteome</keyword>
<reference evidence="2 3" key="1">
    <citation type="submission" date="2018-07" db="EMBL/GenBank/DDBJ databases">
        <title>Freshwater and sediment microbial communities from various areas in North America, analyzing microbe dynamics in response to fracking.</title>
        <authorList>
            <person name="Lamendella R."/>
        </authorList>
    </citation>
    <scope>NUCLEOTIDE SEQUENCE [LARGE SCALE GENOMIC DNA]</scope>
    <source>
        <strain evidence="2 3">160A</strain>
    </source>
</reference>
<dbReference type="InterPro" id="IPR046153">
    <property type="entry name" value="DUF6155"/>
</dbReference>
<dbReference type="Proteomes" id="UP000252733">
    <property type="component" value="Unassembled WGS sequence"/>
</dbReference>
<evidence type="ECO:0000313" key="2">
    <source>
        <dbReference type="EMBL" id="RCW32762.1"/>
    </source>
</evidence>
<dbReference type="PROSITE" id="PS50181">
    <property type="entry name" value="FBOX"/>
    <property type="match status" value="1"/>
</dbReference>
<accession>A0A368UVC6</accession>
<dbReference type="Pfam" id="PF19652">
    <property type="entry name" value="DUF6155"/>
    <property type="match status" value="1"/>
</dbReference>
<sequence length="170" mass="20027">MPTKGLKKYLKTLSTEELINHIVDLDRKYKQVQEHHEVYLASDLSKFIEKQKEIIKNEFFPIRGLPKMRLSVARKAISDAKKMEFPPEAMADLMLVYVETGVNFANDFGDNNESFYDSMEKMYRDALIFIHIEGLQEKFKESAWEIVEKANDTGWGFHETLSDFFFEYYS</sequence>
<gene>
    <name evidence="2" type="ORF">DFO77_11488</name>
</gene>
<organism evidence="2 3">
    <name type="scientific">Marinilabilia salmonicolor</name>
    <dbReference type="NCBI Taxonomy" id="989"/>
    <lineage>
        <taxon>Bacteria</taxon>
        <taxon>Pseudomonadati</taxon>
        <taxon>Bacteroidota</taxon>
        <taxon>Bacteroidia</taxon>
        <taxon>Marinilabiliales</taxon>
        <taxon>Marinilabiliaceae</taxon>
        <taxon>Marinilabilia</taxon>
    </lineage>
</organism>
<dbReference type="InterPro" id="IPR001810">
    <property type="entry name" value="F-box_dom"/>
</dbReference>
<evidence type="ECO:0000313" key="3">
    <source>
        <dbReference type="Proteomes" id="UP000252733"/>
    </source>
</evidence>
<protein>
    <recommendedName>
        <fullName evidence="1">F-box domain-containing protein</fullName>
    </recommendedName>
</protein>
<proteinExistence type="predicted"/>
<dbReference type="RefSeq" id="WP_114437246.1">
    <property type="nucleotide sequence ID" value="NZ_QPIZ01000014.1"/>
</dbReference>
<feature type="domain" description="F-box" evidence="1">
    <location>
        <begin position="1"/>
        <end position="42"/>
    </location>
</feature>
<evidence type="ECO:0000259" key="1">
    <source>
        <dbReference type="PROSITE" id="PS50181"/>
    </source>
</evidence>
<comment type="caution">
    <text evidence="2">The sequence shown here is derived from an EMBL/GenBank/DDBJ whole genome shotgun (WGS) entry which is preliminary data.</text>
</comment>
<dbReference type="EMBL" id="QPIZ01000014">
    <property type="protein sequence ID" value="RCW32762.1"/>
    <property type="molecule type" value="Genomic_DNA"/>
</dbReference>
<name>A0A368UVC6_9BACT</name>